<dbReference type="RefSeq" id="WP_027413165.1">
    <property type="nucleotide sequence ID" value="NZ_BMWS01000027.1"/>
</dbReference>
<dbReference type="SUPFAM" id="SSF51206">
    <property type="entry name" value="cAMP-binding domain-like"/>
    <property type="match status" value="1"/>
</dbReference>
<evidence type="ECO:0000259" key="1">
    <source>
        <dbReference type="PROSITE" id="PS50042"/>
    </source>
</evidence>
<comment type="caution">
    <text evidence="2">The sequence shown here is derived from an EMBL/GenBank/DDBJ whole genome shotgun (WGS) entry which is preliminary data.</text>
</comment>
<organism evidence="2 3">
    <name type="scientific">Aquimarina muelleri</name>
    <dbReference type="NCBI Taxonomy" id="279356"/>
    <lineage>
        <taxon>Bacteria</taxon>
        <taxon>Pseudomonadati</taxon>
        <taxon>Bacteroidota</taxon>
        <taxon>Flavobacteriia</taxon>
        <taxon>Flavobacteriales</taxon>
        <taxon>Flavobacteriaceae</taxon>
        <taxon>Aquimarina</taxon>
    </lineage>
</organism>
<dbReference type="Gene3D" id="2.60.120.10">
    <property type="entry name" value="Jelly Rolls"/>
    <property type="match status" value="1"/>
</dbReference>
<evidence type="ECO:0000313" key="2">
    <source>
        <dbReference type="EMBL" id="GGX29436.1"/>
    </source>
</evidence>
<evidence type="ECO:0000313" key="3">
    <source>
        <dbReference type="Proteomes" id="UP000601108"/>
    </source>
</evidence>
<dbReference type="InterPro" id="IPR018490">
    <property type="entry name" value="cNMP-bd_dom_sf"/>
</dbReference>
<sequence>MNTLKEYINSKITIEEAVLDTILSAFTIKEYDNDQTIIKNGQYVTNYYFIVSGGIRIVIDTPDKDITAWLLFENNFFSDLESIKSGQPSKAKMLAVGKSMILSIEVKKMHKFYEQYPEWQEFGRKMMEELCLNLIDTLISFQIMDAETRYLHLLQKSDILNRVPLKQLASYLGITPTSLSRIRKNIR</sequence>
<accession>A0A918JXV1</accession>
<dbReference type="InterPro" id="IPR014710">
    <property type="entry name" value="RmlC-like_jellyroll"/>
</dbReference>
<dbReference type="PROSITE" id="PS50042">
    <property type="entry name" value="CNMP_BINDING_3"/>
    <property type="match status" value="1"/>
</dbReference>
<dbReference type="AlphaFoldDB" id="A0A918JXV1"/>
<dbReference type="CDD" id="cd00038">
    <property type="entry name" value="CAP_ED"/>
    <property type="match status" value="1"/>
</dbReference>
<dbReference type="Pfam" id="PF00027">
    <property type="entry name" value="cNMP_binding"/>
    <property type="match status" value="1"/>
</dbReference>
<dbReference type="Proteomes" id="UP000601108">
    <property type="component" value="Unassembled WGS sequence"/>
</dbReference>
<keyword evidence="3" id="KW-1185">Reference proteome</keyword>
<protein>
    <submittedName>
        <fullName evidence="2">Cyclic nucleotide-binding protein</fullName>
    </submittedName>
</protein>
<gene>
    <name evidence="2" type="ORF">GCM10007384_33370</name>
</gene>
<dbReference type="InterPro" id="IPR000595">
    <property type="entry name" value="cNMP-bd_dom"/>
</dbReference>
<proteinExistence type="predicted"/>
<name>A0A918JXV1_9FLAO</name>
<feature type="domain" description="Cyclic nucleotide-binding" evidence="1">
    <location>
        <begin position="14"/>
        <end position="112"/>
    </location>
</feature>
<dbReference type="EMBL" id="BMWS01000027">
    <property type="protein sequence ID" value="GGX29436.1"/>
    <property type="molecule type" value="Genomic_DNA"/>
</dbReference>
<reference evidence="2 3" key="1">
    <citation type="journal article" date="2014" name="Int. J. Syst. Evol. Microbiol.">
        <title>Complete genome sequence of Corynebacterium casei LMG S-19264T (=DSM 44701T), isolated from a smear-ripened cheese.</title>
        <authorList>
            <consortium name="US DOE Joint Genome Institute (JGI-PGF)"/>
            <person name="Walter F."/>
            <person name="Albersmeier A."/>
            <person name="Kalinowski J."/>
            <person name="Ruckert C."/>
        </authorList>
    </citation>
    <scope>NUCLEOTIDE SEQUENCE [LARGE SCALE GENOMIC DNA]</scope>
    <source>
        <strain evidence="2 3">KCTC 12285</strain>
    </source>
</reference>